<dbReference type="GO" id="GO:0008299">
    <property type="term" value="P:isoprenoid biosynthetic process"/>
    <property type="evidence" value="ECO:0007669"/>
    <property type="project" value="InterPro"/>
</dbReference>
<dbReference type="Pfam" id="PF00348">
    <property type="entry name" value="polyprenyl_synt"/>
    <property type="match status" value="1"/>
</dbReference>
<keyword evidence="8" id="KW-1185">Reference proteome</keyword>
<dbReference type="EC" id="2.5.1.1" evidence="7"/>
<dbReference type="Gene3D" id="1.10.600.10">
    <property type="entry name" value="Farnesyl Diphosphate Synthase"/>
    <property type="match status" value="1"/>
</dbReference>
<dbReference type="SUPFAM" id="SSF48576">
    <property type="entry name" value="Terpenoid synthases"/>
    <property type="match status" value="1"/>
</dbReference>
<dbReference type="PANTHER" id="PTHR12001:SF85">
    <property type="entry name" value="SHORT CHAIN ISOPRENYL DIPHOSPHATE SYNTHASE"/>
    <property type="match status" value="1"/>
</dbReference>
<dbReference type="GO" id="GO:0004161">
    <property type="term" value="F:dimethylallyltranstransferase activity"/>
    <property type="evidence" value="ECO:0007669"/>
    <property type="project" value="UniProtKB-EC"/>
</dbReference>
<keyword evidence="3 6" id="KW-0808">Transferase</keyword>
<dbReference type="EC" id="2.5.1.10" evidence="7"/>
<dbReference type="PROSITE" id="PS00723">
    <property type="entry name" value="POLYPRENYL_SYNTHASE_1"/>
    <property type="match status" value="1"/>
</dbReference>
<dbReference type="GO" id="GO:0046872">
    <property type="term" value="F:metal ion binding"/>
    <property type="evidence" value="ECO:0007669"/>
    <property type="project" value="UniProtKB-KW"/>
</dbReference>
<dbReference type="PANTHER" id="PTHR12001">
    <property type="entry name" value="GERANYLGERANYL PYROPHOSPHATE SYNTHASE"/>
    <property type="match status" value="1"/>
</dbReference>
<evidence type="ECO:0000256" key="3">
    <source>
        <dbReference type="ARBA" id="ARBA00022679"/>
    </source>
</evidence>
<comment type="cofactor">
    <cofactor evidence="1">
        <name>Mg(2+)</name>
        <dbReference type="ChEBI" id="CHEBI:18420"/>
    </cofactor>
</comment>
<keyword evidence="5" id="KW-0460">Magnesium</keyword>
<dbReference type="InterPro" id="IPR008949">
    <property type="entry name" value="Isoprenoid_synthase_dom_sf"/>
</dbReference>
<evidence type="ECO:0000256" key="1">
    <source>
        <dbReference type="ARBA" id="ARBA00001946"/>
    </source>
</evidence>
<dbReference type="InterPro" id="IPR033749">
    <property type="entry name" value="Polyprenyl_synt_CS"/>
</dbReference>
<evidence type="ECO:0000256" key="6">
    <source>
        <dbReference type="RuleBase" id="RU004466"/>
    </source>
</evidence>
<comment type="similarity">
    <text evidence="2 6">Belongs to the FPP/GGPP synthase family.</text>
</comment>
<evidence type="ECO:0000313" key="8">
    <source>
        <dbReference type="Proteomes" id="UP000592181"/>
    </source>
</evidence>
<sequence>MSEGGRRAGDVSSEHGLLWEVLQEASQGGKRFRPRLLTDTHDALDGDQHQAAAQVGAAVELLHTALVVHDDVIDDDHVRRGRPNVSGTYRGLAEVSGADGATADGYGQAAAILAGDLALAGAVRAVATCGADTATTHRLLDLLDTALHVSAAGELADVRHGLGLATASLQESLRVAEQKTAAYSFSLPLQAGAVLAGADEDVVAELGEAGRRLGTAFQLVDDLVGVFGDVAASGKSSTGDLRTAKQTPLVVYARGTHDGQQIDHYLGRDLDACELAAARDLLTACGARDWVRNRARQELAAARAVTDPLGISLSGLGPLTGWDAALPQDDPGAVA</sequence>
<proteinExistence type="inferred from homology"/>
<gene>
    <name evidence="7" type="ORF">BJY28_002271</name>
</gene>
<name>A0A852X365_9MICO</name>
<evidence type="ECO:0000256" key="4">
    <source>
        <dbReference type="ARBA" id="ARBA00022723"/>
    </source>
</evidence>
<protein>
    <submittedName>
        <fullName evidence="7">Geranylgeranyl diphosphate synthase type II</fullName>
        <ecNumber evidence="7">2.5.1.1</ecNumber>
        <ecNumber evidence="7">2.5.1.10</ecNumber>
        <ecNumber evidence="7">2.5.1.29</ecNumber>
    </submittedName>
</protein>
<reference evidence="7 8" key="1">
    <citation type="submission" date="2020-07" db="EMBL/GenBank/DDBJ databases">
        <title>Sequencing the genomes of 1000 actinobacteria strains.</title>
        <authorList>
            <person name="Klenk H.-P."/>
        </authorList>
    </citation>
    <scope>NUCLEOTIDE SEQUENCE [LARGE SCALE GENOMIC DNA]</scope>
    <source>
        <strain evidence="7 8">DSM 24723</strain>
    </source>
</reference>
<dbReference type="SFLD" id="SFLDS00005">
    <property type="entry name" value="Isoprenoid_Synthase_Type_I"/>
    <property type="match status" value="1"/>
</dbReference>
<dbReference type="GO" id="GO:0004311">
    <property type="term" value="F:geranylgeranyl diphosphate synthase activity"/>
    <property type="evidence" value="ECO:0007669"/>
    <property type="project" value="UniProtKB-EC"/>
</dbReference>
<dbReference type="GO" id="GO:0004337">
    <property type="term" value="F:(2E,6E)-farnesyl diphosphate synthase activity"/>
    <property type="evidence" value="ECO:0007669"/>
    <property type="project" value="UniProtKB-EC"/>
</dbReference>
<accession>A0A852X365</accession>
<dbReference type="InterPro" id="IPR000092">
    <property type="entry name" value="Polyprenyl_synt"/>
</dbReference>
<dbReference type="EMBL" id="JACBZX010000001">
    <property type="protein sequence ID" value="NYG37802.1"/>
    <property type="molecule type" value="Genomic_DNA"/>
</dbReference>
<evidence type="ECO:0000256" key="2">
    <source>
        <dbReference type="ARBA" id="ARBA00006706"/>
    </source>
</evidence>
<comment type="caution">
    <text evidence="7">The sequence shown here is derived from an EMBL/GenBank/DDBJ whole genome shotgun (WGS) entry which is preliminary data.</text>
</comment>
<keyword evidence="4" id="KW-0479">Metal-binding</keyword>
<dbReference type="AlphaFoldDB" id="A0A852X365"/>
<evidence type="ECO:0000313" key="7">
    <source>
        <dbReference type="EMBL" id="NYG37802.1"/>
    </source>
</evidence>
<dbReference type="Proteomes" id="UP000592181">
    <property type="component" value="Unassembled WGS sequence"/>
</dbReference>
<dbReference type="EC" id="2.5.1.29" evidence="7"/>
<evidence type="ECO:0000256" key="5">
    <source>
        <dbReference type="ARBA" id="ARBA00022842"/>
    </source>
</evidence>
<organism evidence="7 8">
    <name type="scientific">Janibacter alkaliphilus</name>
    <dbReference type="NCBI Taxonomy" id="1069963"/>
    <lineage>
        <taxon>Bacteria</taxon>
        <taxon>Bacillati</taxon>
        <taxon>Actinomycetota</taxon>
        <taxon>Actinomycetes</taxon>
        <taxon>Micrococcales</taxon>
        <taxon>Intrasporangiaceae</taxon>
        <taxon>Janibacter</taxon>
    </lineage>
</organism>
<dbReference type="RefSeq" id="WP_179463113.1">
    <property type="nucleotide sequence ID" value="NZ_JACBZX010000001.1"/>
</dbReference>
<dbReference type="PROSITE" id="PS00444">
    <property type="entry name" value="POLYPRENYL_SYNTHASE_2"/>
    <property type="match status" value="1"/>
</dbReference>